<feature type="transmembrane region" description="Helical" evidence="6">
    <location>
        <begin position="89"/>
        <end position="111"/>
    </location>
</feature>
<feature type="domain" description="GtrA/DPMS transmembrane" evidence="7">
    <location>
        <begin position="1"/>
        <end position="109"/>
    </location>
</feature>
<dbReference type="RefSeq" id="WP_176974460.1">
    <property type="nucleotide sequence ID" value="NZ_JABZEO010000001.1"/>
</dbReference>
<dbReference type="InterPro" id="IPR007267">
    <property type="entry name" value="GtrA_DPMS_TM"/>
</dbReference>
<dbReference type="Proteomes" id="UP000592294">
    <property type="component" value="Unassembled WGS sequence"/>
</dbReference>
<evidence type="ECO:0000256" key="2">
    <source>
        <dbReference type="ARBA" id="ARBA00009399"/>
    </source>
</evidence>
<keyword evidence="9" id="KW-1185">Reference proteome</keyword>
<evidence type="ECO:0000313" key="8">
    <source>
        <dbReference type="EMBL" id="NVZ07647.1"/>
    </source>
</evidence>
<sequence length="112" mass="12520">MGILNTLIHGGLLILLVEWFDWTPPPANVAAFLGANLFGFVAHSLFTFQMTIDYARYPRFLMISGLGSALSYAISVLGVVLGWHYLSAFLLQILLMPIINFILLRSFVFIAR</sequence>
<dbReference type="EMBL" id="JABZEO010000001">
    <property type="protein sequence ID" value="NVZ07647.1"/>
    <property type="molecule type" value="Genomic_DNA"/>
</dbReference>
<dbReference type="GO" id="GO:0005886">
    <property type="term" value="C:plasma membrane"/>
    <property type="evidence" value="ECO:0007669"/>
    <property type="project" value="TreeGrafter"/>
</dbReference>
<dbReference type="Pfam" id="PF04138">
    <property type="entry name" value="GtrA_DPMS_TM"/>
    <property type="match status" value="1"/>
</dbReference>
<feature type="transmembrane region" description="Helical" evidence="6">
    <location>
        <begin position="60"/>
        <end position="83"/>
    </location>
</feature>
<evidence type="ECO:0000256" key="4">
    <source>
        <dbReference type="ARBA" id="ARBA00022989"/>
    </source>
</evidence>
<keyword evidence="4 6" id="KW-1133">Transmembrane helix</keyword>
<comment type="similarity">
    <text evidence="2">Belongs to the GtrA family.</text>
</comment>
<keyword evidence="5 6" id="KW-0472">Membrane</keyword>
<feature type="transmembrane region" description="Helical" evidence="6">
    <location>
        <begin position="29"/>
        <end position="48"/>
    </location>
</feature>
<protein>
    <submittedName>
        <fullName evidence="8">GtrA family protein</fullName>
    </submittedName>
</protein>
<evidence type="ECO:0000256" key="1">
    <source>
        <dbReference type="ARBA" id="ARBA00004141"/>
    </source>
</evidence>
<proteinExistence type="inferred from homology"/>
<evidence type="ECO:0000256" key="5">
    <source>
        <dbReference type="ARBA" id="ARBA00023136"/>
    </source>
</evidence>
<evidence type="ECO:0000313" key="9">
    <source>
        <dbReference type="Proteomes" id="UP000592294"/>
    </source>
</evidence>
<dbReference type="InterPro" id="IPR051401">
    <property type="entry name" value="GtrA_CellWall_Glycosyl"/>
</dbReference>
<evidence type="ECO:0000256" key="6">
    <source>
        <dbReference type="SAM" id="Phobius"/>
    </source>
</evidence>
<dbReference type="AlphaFoldDB" id="A0A850R8Z0"/>
<keyword evidence="3 6" id="KW-0812">Transmembrane</keyword>
<reference evidence="8 9" key="1">
    <citation type="submission" date="2020-06" db="EMBL/GenBank/DDBJ databases">
        <title>Whole-genome sequence of Allochromatium humboldtianum DSM 21881, type strain.</title>
        <authorList>
            <person name="Kyndt J.A."/>
            <person name="Meyer T.E."/>
        </authorList>
    </citation>
    <scope>NUCLEOTIDE SEQUENCE [LARGE SCALE GENOMIC DNA]</scope>
    <source>
        <strain evidence="8 9">DSM 21881</strain>
    </source>
</reference>
<accession>A0A850R8Z0</accession>
<evidence type="ECO:0000259" key="7">
    <source>
        <dbReference type="Pfam" id="PF04138"/>
    </source>
</evidence>
<organism evidence="8 9">
    <name type="scientific">Allochromatium humboldtianum</name>
    <dbReference type="NCBI Taxonomy" id="504901"/>
    <lineage>
        <taxon>Bacteria</taxon>
        <taxon>Pseudomonadati</taxon>
        <taxon>Pseudomonadota</taxon>
        <taxon>Gammaproteobacteria</taxon>
        <taxon>Chromatiales</taxon>
        <taxon>Chromatiaceae</taxon>
        <taxon>Allochromatium</taxon>
    </lineage>
</organism>
<comment type="subcellular location">
    <subcellularLocation>
        <location evidence="1">Membrane</location>
        <topology evidence="1">Multi-pass membrane protein</topology>
    </subcellularLocation>
</comment>
<dbReference type="GO" id="GO:0000271">
    <property type="term" value="P:polysaccharide biosynthetic process"/>
    <property type="evidence" value="ECO:0007669"/>
    <property type="project" value="InterPro"/>
</dbReference>
<gene>
    <name evidence="8" type="ORF">HW932_00040</name>
</gene>
<dbReference type="PANTHER" id="PTHR38459">
    <property type="entry name" value="PROPHAGE BACTOPRENOL-LINKED GLUCOSE TRANSLOCASE HOMOLOG"/>
    <property type="match status" value="1"/>
</dbReference>
<dbReference type="PANTHER" id="PTHR38459:SF1">
    <property type="entry name" value="PROPHAGE BACTOPRENOL-LINKED GLUCOSE TRANSLOCASE HOMOLOG"/>
    <property type="match status" value="1"/>
</dbReference>
<name>A0A850R8Z0_9GAMM</name>
<evidence type="ECO:0000256" key="3">
    <source>
        <dbReference type="ARBA" id="ARBA00022692"/>
    </source>
</evidence>
<comment type="caution">
    <text evidence="8">The sequence shown here is derived from an EMBL/GenBank/DDBJ whole genome shotgun (WGS) entry which is preliminary data.</text>
</comment>